<dbReference type="InterPro" id="IPR057161">
    <property type="entry name" value="DUF7839"/>
</dbReference>
<dbReference type="GO" id="GO:0006355">
    <property type="term" value="P:regulation of DNA-templated transcription"/>
    <property type="evidence" value="ECO:0007669"/>
    <property type="project" value="InterPro"/>
</dbReference>
<dbReference type="InterPro" id="IPR012015">
    <property type="entry name" value="UCP_HTH_arc"/>
</dbReference>
<dbReference type="KEGG" id="mend:L6E24_04695"/>
<dbReference type="Pfam" id="PF25211">
    <property type="entry name" value="DUF7839"/>
    <property type="match status" value="1"/>
</dbReference>
<dbReference type="Gene3D" id="1.10.10.10">
    <property type="entry name" value="Winged helix-like DNA-binding domain superfamily/Winged helix DNA-binding domain"/>
    <property type="match status" value="1"/>
</dbReference>
<proteinExistence type="predicted"/>
<dbReference type="GO" id="GO:0003677">
    <property type="term" value="F:DNA binding"/>
    <property type="evidence" value="ECO:0007669"/>
    <property type="project" value="InterPro"/>
</dbReference>
<dbReference type="InterPro" id="IPR036390">
    <property type="entry name" value="WH_DNA-bd_sf"/>
</dbReference>
<dbReference type="AlphaFoldDB" id="A0A9E7PT75"/>
<organism evidence="2 3">
    <name type="scientific">Methanoplanus endosymbiosus</name>
    <dbReference type="NCBI Taxonomy" id="33865"/>
    <lineage>
        <taxon>Archaea</taxon>
        <taxon>Methanobacteriati</taxon>
        <taxon>Methanobacteriota</taxon>
        <taxon>Stenosarchaea group</taxon>
        <taxon>Methanomicrobia</taxon>
        <taxon>Methanomicrobiales</taxon>
        <taxon>Methanomicrobiaceae</taxon>
        <taxon>Methanoplanus</taxon>
    </lineage>
</organism>
<dbReference type="CDD" id="cd00092">
    <property type="entry name" value="HTH_CRP"/>
    <property type="match status" value="1"/>
</dbReference>
<dbReference type="SMART" id="SM00419">
    <property type="entry name" value="HTH_CRP"/>
    <property type="match status" value="1"/>
</dbReference>
<evidence type="ECO:0000313" key="3">
    <source>
        <dbReference type="Proteomes" id="UP001060368"/>
    </source>
</evidence>
<sequence>MLKNQNDPLYIILRSKKEATRFQILVEIAENQPALRQQEIAAKLGVTPQAVSEYIRELVDDEMVASQGRGSYTITPKGVEWVTNNAEALESYSRHITRDIIQKVSVWTAIAECDIQKGDIAGVVMKDGYLRANLSKEDARGEAVSDAKAGMDIGISGLKGIINHHRGIVHVCKVPRIERGGSKNVRPELLRDILEKSRFIGAIGIEADIAIINAGGKADAFFGAREGVIEAAVHGLECAVVIVDEEFTDYLKRLETANLRYVIHDLISR</sequence>
<dbReference type="EMBL" id="CP096115">
    <property type="protein sequence ID" value="UUX93427.1"/>
    <property type="molecule type" value="Genomic_DNA"/>
</dbReference>
<dbReference type="InterPro" id="IPR012318">
    <property type="entry name" value="HTH_CRP"/>
</dbReference>
<dbReference type="RefSeq" id="WP_257743565.1">
    <property type="nucleotide sequence ID" value="NZ_CP096115.1"/>
</dbReference>
<dbReference type="PANTHER" id="PTHR43704:SF2">
    <property type="entry name" value="HTH CRP-TYPE DOMAIN-CONTAINING PROTEIN"/>
    <property type="match status" value="1"/>
</dbReference>
<dbReference type="GeneID" id="74306969"/>
<accession>A0A9E7PT75</accession>
<name>A0A9E7PT75_9EURY</name>
<reference evidence="2" key="1">
    <citation type="submission" date="2022-04" db="EMBL/GenBank/DDBJ databases">
        <title>Complete genome of Methanoplanus endosymbiosus DSM 3599.</title>
        <authorList>
            <person name="Chen S.-C."/>
            <person name="You Y.-T."/>
            <person name="Zhou Y.-Z."/>
            <person name="Lai M.-C."/>
        </authorList>
    </citation>
    <scope>NUCLEOTIDE SEQUENCE</scope>
    <source>
        <strain evidence="2">DSM 3599</strain>
    </source>
</reference>
<gene>
    <name evidence="2" type="ORF">L6E24_04695</name>
</gene>
<dbReference type="Proteomes" id="UP001060368">
    <property type="component" value="Chromosome"/>
</dbReference>
<feature type="domain" description="HTH crp-type" evidence="1">
    <location>
        <begin position="27"/>
        <end position="76"/>
    </location>
</feature>
<dbReference type="InterPro" id="IPR036388">
    <property type="entry name" value="WH-like_DNA-bd_sf"/>
</dbReference>
<dbReference type="SUPFAM" id="SSF46785">
    <property type="entry name" value="Winged helix' DNA-binding domain"/>
    <property type="match status" value="1"/>
</dbReference>
<evidence type="ECO:0000259" key="1">
    <source>
        <dbReference type="SMART" id="SM00419"/>
    </source>
</evidence>
<keyword evidence="3" id="KW-1185">Reference proteome</keyword>
<dbReference type="Pfam" id="PF13412">
    <property type="entry name" value="HTH_24"/>
    <property type="match status" value="1"/>
</dbReference>
<evidence type="ECO:0000313" key="2">
    <source>
        <dbReference type="EMBL" id="UUX93427.1"/>
    </source>
</evidence>
<dbReference type="PIRSF" id="PIRSF004955">
    <property type="entry name" value="HTH_arch"/>
    <property type="match status" value="1"/>
</dbReference>
<protein>
    <submittedName>
        <fullName evidence="2">Winged helix-turn-helix transcriptional regulator</fullName>
    </submittedName>
</protein>
<dbReference type="PANTHER" id="PTHR43704">
    <property type="entry name" value="BSR5907 PROTEIN"/>
    <property type="match status" value="1"/>
</dbReference>